<dbReference type="InterPro" id="IPR042099">
    <property type="entry name" value="ANL_N_sf"/>
</dbReference>
<dbReference type="PANTHER" id="PTHR43767">
    <property type="entry name" value="LONG-CHAIN-FATTY-ACID--COA LIGASE"/>
    <property type="match status" value="1"/>
</dbReference>
<accession>A0ABP9CYJ4</accession>
<dbReference type="Pfam" id="PF00501">
    <property type="entry name" value="AMP-binding"/>
    <property type="match status" value="1"/>
</dbReference>
<reference evidence="4" key="1">
    <citation type="journal article" date="2019" name="Int. J. Syst. Evol. Microbiol.">
        <title>The Global Catalogue of Microorganisms (GCM) 10K type strain sequencing project: providing services to taxonomists for standard genome sequencing and annotation.</title>
        <authorList>
            <consortium name="The Broad Institute Genomics Platform"/>
            <consortium name="The Broad Institute Genome Sequencing Center for Infectious Disease"/>
            <person name="Wu L."/>
            <person name="Ma J."/>
        </authorList>
    </citation>
    <scope>NUCLEOTIDE SEQUENCE [LARGE SCALE GENOMIC DNA]</scope>
    <source>
        <strain evidence="4">JCM 18542</strain>
    </source>
</reference>
<dbReference type="PANTHER" id="PTHR43767:SF7">
    <property type="entry name" value="MEDIUM_LONG-CHAIN-FATTY-ACID--COA LIGASE FADD8"/>
    <property type="match status" value="1"/>
</dbReference>
<dbReference type="InterPro" id="IPR020845">
    <property type="entry name" value="AMP-binding_CS"/>
</dbReference>
<protein>
    <submittedName>
        <fullName evidence="3">Fatty-acid--CoA ligase FadD8</fullName>
    </submittedName>
</protein>
<dbReference type="InterPro" id="IPR045851">
    <property type="entry name" value="AMP-bd_C_sf"/>
</dbReference>
<feature type="domain" description="AMP-binding enzyme C-terminal" evidence="2">
    <location>
        <begin position="449"/>
        <end position="524"/>
    </location>
</feature>
<dbReference type="EMBL" id="BAABKQ010000001">
    <property type="protein sequence ID" value="GAA4821601.1"/>
    <property type="molecule type" value="Genomic_DNA"/>
</dbReference>
<dbReference type="InterPro" id="IPR000873">
    <property type="entry name" value="AMP-dep_synth/lig_dom"/>
</dbReference>
<proteinExistence type="predicted"/>
<name>A0ABP9CYJ4_9ACTN</name>
<dbReference type="SUPFAM" id="SSF56801">
    <property type="entry name" value="Acetyl-CoA synthetase-like"/>
    <property type="match status" value="1"/>
</dbReference>
<dbReference type="PROSITE" id="PS00455">
    <property type="entry name" value="AMP_BINDING"/>
    <property type="match status" value="1"/>
</dbReference>
<evidence type="ECO:0000313" key="3">
    <source>
        <dbReference type="EMBL" id="GAA4821601.1"/>
    </source>
</evidence>
<sequence length="542" mass="58561">MSDILTTDSAGTPGPAGVAGAADPALHRMQYMPDLLIRALDRNQDKPALYLGDVVLTAGEVRDQISCFIQALESLGVGKGTKASMLSKNRPEVLISMGSTIIAGCRNTALSPTVELDAHRYIIDDAQIEMLVFDPRHYEERAAQLRDACPTLTTLLSLGPSEAGTDILALAATFEPRPLVAADVDGEDASSMVYTGGTTGKPKGVVNTFRSGVTLPQIQMSEWQLPDDMRFLVCTPLSHAGAAFFLPTLLRGGALVVLEQFSPGAVLAAIEKYRITSTMLVPTMIYMLLDHPDIDRRDLSSLQTLFYGASAMSPSRLREGMAKLGPVFFQFYGQSECGMSIAVMRREEHLPDDPARLASCGRPVPWLDVRLLDDDLNEVARGELGEICVRGPLVMRGYWNKPEQTEEALRGGWLHTGDVARMDRGGFMTIVDRKKDMIVTGGFNVFPREIEDVLSADPAVAGVAVVGVPDEKWGEAVKACVVPREGAAIDADALIARVKDALGSVHSPKSVDVIDAIPVTGLGKPDKKALRARYWEGAERMV</sequence>
<keyword evidence="3" id="KW-0436">Ligase</keyword>
<gene>
    <name evidence="3" type="primary">fadD8</name>
    <name evidence="3" type="ORF">GCM10023353_32400</name>
</gene>
<dbReference type="GO" id="GO:0016874">
    <property type="term" value="F:ligase activity"/>
    <property type="evidence" value="ECO:0007669"/>
    <property type="project" value="UniProtKB-KW"/>
</dbReference>
<evidence type="ECO:0000259" key="2">
    <source>
        <dbReference type="Pfam" id="PF13193"/>
    </source>
</evidence>
<dbReference type="InterPro" id="IPR050237">
    <property type="entry name" value="ATP-dep_AMP-bd_enzyme"/>
</dbReference>
<dbReference type="Pfam" id="PF13193">
    <property type="entry name" value="AMP-binding_C"/>
    <property type="match status" value="1"/>
</dbReference>
<feature type="domain" description="AMP-dependent synthetase/ligase" evidence="1">
    <location>
        <begin position="39"/>
        <end position="399"/>
    </location>
</feature>
<comment type="caution">
    <text evidence="3">The sequence shown here is derived from an EMBL/GenBank/DDBJ whole genome shotgun (WGS) entry which is preliminary data.</text>
</comment>
<organism evidence="3 4">
    <name type="scientific">Tomitella cavernea</name>
    <dbReference type="NCBI Taxonomy" id="1387982"/>
    <lineage>
        <taxon>Bacteria</taxon>
        <taxon>Bacillati</taxon>
        <taxon>Actinomycetota</taxon>
        <taxon>Actinomycetes</taxon>
        <taxon>Mycobacteriales</taxon>
        <taxon>Tomitella</taxon>
    </lineage>
</organism>
<dbReference type="Proteomes" id="UP001500839">
    <property type="component" value="Unassembled WGS sequence"/>
</dbReference>
<evidence type="ECO:0000259" key="1">
    <source>
        <dbReference type="Pfam" id="PF00501"/>
    </source>
</evidence>
<keyword evidence="4" id="KW-1185">Reference proteome</keyword>
<evidence type="ECO:0000313" key="4">
    <source>
        <dbReference type="Proteomes" id="UP001500839"/>
    </source>
</evidence>
<dbReference type="Gene3D" id="3.40.50.12780">
    <property type="entry name" value="N-terminal domain of ligase-like"/>
    <property type="match status" value="1"/>
</dbReference>
<dbReference type="InterPro" id="IPR025110">
    <property type="entry name" value="AMP-bd_C"/>
</dbReference>
<dbReference type="Gene3D" id="3.30.300.30">
    <property type="match status" value="1"/>
</dbReference>